<dbReference type="EMBL" id="JBHSNP010000026">
    <property type="protein sequence ID" value="MFC5603921.1"/>
    <property type="molecule type" value="Genomic_DNA"/>
</dbReference>
<dbReference type="PROSITE" id="PS00211">
    <property type="entry name" value="ABC_TRANSPORTER_1"/>
    <property type="match status" value="1"/>
</dbReference>
<dbReference type="InterPro" id="IPR027417">
    <property type="entry name" value="P-loop_NTPase"/>
</dbReference>
<name>A0ABW0TXY5_9BACL</name>
<protein>
    <submittedName>
        <fullName evidence="10">Thiol reductant ABC exporter subunit CydD</fullName>
    </submittedName>
</protein>
<evidence type="ECO:0000256" key="2">
    <source>
        <dbReference type="ARBA" id="ARBA00022692"/>
    </source>
</evidence>
<proteinExistence type="predicted"/>
<dbReference type="PANTHER" id="PTHR24221">
    <property type="entry name" value="ATP-BINDING CASSETTE SUB-FAMILY B"/>
    <property type="match status" value="1"/>
</dbReference>
<keyword evidence="11" id="KW-1185">Reference proteome</keyword>
<evidence type="ECO:0000256" key="1">
    <source>
        <dbReference type="ARBA" id="ARBA00004651"/>
    </source>
</evidence>
<dbReference type="InterPro" id="IPR014216">
    <property type="entry name" value="ABC_transptr_CydD"/>
</dbReference>
<keyword evidence="6 7" id="KW-0472">Membrane</keyword>
<evidence type="ECO:0000256" key="4">
    <source>
        <dbReference type="ARBA" id="ARBA00022840"/>
    </source>
</evidence>
<evidence type="ECO:0000313" key="11">
    <source>
        <dbReference type="Proteomes" id="UP001596071"/>
    </source>
</evidence>
<feature type="transmembrane region" description="Helical" evidence="7">
    <location>
        <begin position="131"/>
        <end position="151"/>
    </location>
</feature>
<evidence type="ECO:0000259" key="9">
    <source>
        <dbReference type="PROSITE" id="PS50929"/>
    </source>
</evidence>
<reference evidence="11" key="1">
    <citation type="journal article" date="2019" name="Int. J. Syst. Evol. Microbiol.">
        <title>The Global Catalogue of Microorganisms (GCM) 10K type strain sequencing project: providing services to taxonomists for standard genome sequencing and annotation.</title>
        <authorList>
            <consortium name="The Broad Institute Genomics Platform"/>
            <consortium name="The Broad Institute Genome Sequencing Center for Infectious Disease"/>
            <person name="Wu L."/>
            <person name="Ma J."/>
        </authorList>
    </citation>
    <scope>NUCLEOTIDE SEQUENCE [LARGE SCALE GENOMIC DNA]</scope>
    <source>
        <strain evidence="11">KACC 11299</strain>
    </source>
</reference>
<comment type="subcellular location">
    <subcellularLocation>
        <location evidence="1">Cell membrane</location>
        <topology evidence="1">Multi-pass membrane protein</topology>
    </subcellularLocation>
</comment>
<dbReference type="PANTHER" id="PTHR24221:SF590">
    <property type="entry name" value="COMPONENT LINKED WITH THE ASSEMBLY OF CYTOCHROME' TRANSPORT TRANSMEMBRANE ATP-BINDING PROTEIN ABC TRANSPORTER CYDD-RELATED"/>
    <property type="match status" value="1"/>
</dbReference>
<dbReference type="SUPFAM" id="SSF52540">
    <property type="entry name" value="P-loop containing nucleoside triphosphate hydrolases"/>
    <property type="match status" value="1"/>
</dbReference>
<gene>
    <name evidence="10" type="primary">cydD</name>
    <name evidence="10" type="ORF">ACFPTP_11890</name>
</gene>
<feature type="domain" description="ABC transporter" evidence="8">
    <location>
        <begin position="334"/>
        <end position="569"/>
    </location>
</feature>
<keyword evidence="2 7" id="KW-0812">Transmembrane</keyword>
<dbReference type="Gene3D" id="3.40.50.300">
    <property type="entry name" value="P-loop containing nucleotide triphosphate hydrolases"/>
    <property type="match status" value="1"/>
</dbReference>
<dbReference type="InterPro" id="IPR039421">
    <property type="entry name" value="Type_1_exporter"/>
</dbReference>
<dbReference type="InterPro" id="IPR003439">
    <property type="entry name" value="ABC_transporter-like_ATP-bd"/>
</dbReference>
<dbReference type="InterPro" id="IPR017871">
    <property type="entry name" value="ABC_transporter-like_CS"/>
</dbReference>
<dbReference type="NCBIfam" id="TIGR02857">
    <property type="entry name" value="CydD"/>
    <property type="match status" value="1"/>
</dbReference>
<dbReference type="InterPro" id="IPR003593">
    <property type="entry name" value="AAA+_ATPase"/>
</dbReference>
<dbReference type="Gene3D" id="1.20.1560.10">
    <property type="entry name" value="ABC transporter type 1, transmembrane domain"/>
    <property type="match status" value="1"/>
</dbReference>
<feature type="domain" description="ABC transmembrane type-1" evidence="9">
    <location>
        <begin position="16"/>
        <end position="300"/>
    </location>
</feature>
<evidence type="ECO:0000259" key="8">
    <source>
        <dbReference type="PROSITE" id="PS50893"/>
    </source>
</evidence>
<keyword evidence="5 7" id="KW-1133">Transmembrane helix</keyword>
<dbReference type="PROSITE" id="PS50929">
    <property type="entry name" value="ABC_TM1F"/>
    <property type="match status" value="1"/>
</dbReference>
<evidence type="ECO:0000256" key="3">
    <source>
        <dbReference type="ARBA" id="ARBA00022741"/>
    </source>
</evidence>
<organism evidence="10 11">
    <name type="scientific">Sporosarcina koreensis</name>
    <dbReference type="NCBI Taxonomy" id="334735"/>
    <lineage>
        <taxon>Bacteria</taxon>
        <taxon>Bacillati</taxon>
        <taxon>Bacillota</taxon>
        <taxon>Bacilli</taxon>
        <taxon>Bacillales</taxon>
        <taxon>Caryophanaceae</taxon>
        <taxon>Sporosarcina</taxon>
    </lineage>
</organism>
<evidence type="ECO:0000256" key="5">
    <source>
        <dbReference type="ARBA" id="ARBA00022989"/>
    </source>
</evidence>
<dbReference type="SMART" id="SM00382">
    <property type="entry name" value="AAA"/>
    <property type="match status" value="1"/>
</dbReference>
<dbReference type="InterPro" id="IPR036640">
    <property type="entry name" value="ABC1_TM_sf"/>
</dbReference>
<feature type="transmembrane region" description="Helical" evidence="7">
    <location>
        <begin position="157"/>
        <end position="176"/>
    </location>
</feature>
<evidence type="ECO:0000256" key="6">
    <source>
        <dbReference type="ARBA" id="ARBA00023136"/>
    </source>
</evidence>
<evidence type="ECO:0000313" key="10">
    <source>
        <dbReference type="EMBL" id="MFC5603921.1"/>
    </source>
</evidence>
<dbReference type="Proteomes" id="UP001596071">
    <property type="component" value="Unassembled WGS sequence"/>
</dbReference>
<evidence type="ECO:0000256" key="7">
    <source>
        <dbReference type="SAM" id="Phobius"/>
    </source>
</evidence>
<feature type="transmembrane region" description="Helical" evidence="7">
    <location>
        <begin position="56"/>
        <end position="73"/>
    </location>
</feature>
<feature type="transmembrane region" description="Helical" evidence="7">
    <location>
        <begin position="15"/>
        <end position="36"/>
    </location>
</feature>
<dbReference type="SUPFAM" id="SSF90123">
    <property type="entry name" value="ABC transporter transmembrane region"/>
    <property type="match status" value="1"/>
</dbReference>
<dbReference type="CDD" id="cd18584">
    <property type="entry name" value="ABC_6TM_AarD_CydD"/>
    <property type="match status" value="1"/>
</dbReference>
<dbReference type="InterPro" id="IPR011527">
    <property type="entry name" value="ABC1_TM_dom"/>
</dbReference>
<keyword evidence="3" id="KW-0547">Nucleotide-binding</keyword>
<dbReference type="Pfam" id="PF00005">
    <property type="entry name" value="ABC_tran"/>
    <property type="match status" value="1"/>
</dbReference>
<keyword evidence="4" id="KW-0067">ATP-binding</keyword>
<sequence>MVGLMELVKEQKGKLAIIVLSAILSGVAIIAQGYLFVTIVDRVFLQGNSFYQVAPYLLWLIIALFARILFTYFSGRSGIKMATTAKGYLRKSLLHKFSTSPMQASLEGQSGEKVSVMMDTVDETDRYFSSYIPQVVQSSIIPIMILIFIFIEHAATGVIILVTAPFIPLFMVLIGIRTKDKSLEQVDKMAAFSGKFLDTLQGLTTLKLLGRSKQQKEIIERSSLDFRDATMVVLKTAFVNSLVLEFISMLSMGLIALEIAIRMIVFQDLSFFTGFLMLILAPEFFAKLKELGSAFHSGRESMGAAQKLENELADIAKPVTFGKEDLNTDAPPEIKLVSAHFSYGEDAFTLKNVSAIIRPYEQVAIVGKTGSGKSTLLHVIAGLVSLSEGEVIVNGKSLSNYKEKDWFDQLSYISQDPYLFSGTIAENIAIGGRSDATREEIESAAEKAGISELVESLEQGYDTPIGEAGRGLSGGEKQRVAIARAFLKRPSVILFDEPTTGLDLQTERILQSSIQELSNDSTVITVAHRLHTIRNADKLLFLENGELQAIGSHDDLLESVVAYRNMESVQQGGPM</sequence>
<dbReference type="PROSITE" id="PS50893">
    <property type="entry name" value="ABC_TRANSPORTER_2"/>
    <property type="match status" value="1"/>
</dbReference>
<accession>A0ABW0TXY5</accession>
<feature type="transmembrane region" description="Helical" evidence="7">
    <location>
        <begin position="237"/>
        <end position="257"/>
    </location>
</feature>
<comment type="caution">
    <text evidence="10">The sequence shown here is derived from an EMBL/GenBank/DDBJ whole genome shotgun (WGS) entry which is preliminary data.</text>
</comment>
<dbReference type="Pfam" id="PF00664">
    <property type="entry name" value="ABC_membrane"/>
    <property type="match status" value="1"/>
</dbReference>
<dbReference type="RefSeq" id="WP_381445139.1">
    <property type="nucleotide sequence ID" value="NZ_JBHSNP010000026.1"/>
</dbReference>